<comment type="function">
    <text evidence="8 9">Catalyzes the reduction of 1-pyrroline-5-carboxylate (PCA) to L-proline.</text>
</comment>
<dbReference type="EMBL" id="JAGSND010000002">
    <property type="protein sequence ID" value="MBR0596864.1"/>
    <property type="molecule type" value="Genomic_DNA"/>
</dbReference>
<keyword evidence="4 9" id="KW-0028">Amino-acid biosynthesis</keyword>
<sequence>MKIGFIGTGNMGTAIMKGYLSVHENSNHDLYAYDKENSKLDALSRDLGIQSCESIADLVTKSEIIVLAVKPNIFEMILPEINEVYQPHQILVSIAAGISIRYLESFIKHQNPKVVRVMPNTPAMVNEGMTAISKNDHLDDEEFQGVAELFRSIGKAEVLDESLMDTVIGVSGSSPAYTYMFIEALIDGAVAGGMKREQAVVFAGQAVLGAARMVLETGIDPVTLRENVCSPGGTTIEAVQVLKERGFQDIVKKAAEAASEKSKMMTK</sequence>
<comment type="subcellular location">
    <subcellularLocation>
        <location evidence="1 9">Cytoplasm</location>
    </subcellularLocation>
</comment>
<feature type="binding site" evidence="11">
    <location>
        <begin position="68"/>
        <end position="71"/>
    </location>
    <ligand>
        <name>NADP(+)</name>
        <dbReference type="ChEBI" id="CHEBI:58349"/>
    </ligand>
</feature>
<evidence type="ECO:0000256" key="10">
    <source>
        <dbReference type="NCBIfam" id="TIGR00112"/>
    </source>
</evidence>
<dbReference type="RefSeq" id="WP_227016998.1">
    <property type="nucleotide sequence ID" value="NZ_JAGSND010000002.1"/>
</dbReference>
<comment type="caution">
    <text evidence="15">The sequence shown here is derived from an EMBL/GenBank/DDBJ whole genome shotgun (WGS) entry which is preliminary data.</text>
</comment>
<dbReference type="Pfam" id="PF14748">
    <property type="entry name" value="P5CR_dimer"/>
    <property type="match status" value="1"/>
</dbReference>
<dbReference type="PANTHER" id="PTHR11645:SF0">
    <property type="entry name" value="PYRROLINE-5-CARBOXYLATE REDUCTASE 3"/>
    <property type="match status" value="1"/>
</dbReference>
<evidence type="ECO:0000256" key="1">
    <source>
        <dbReference type="ARBA" id="ARBA00004496"/>
    </source>
</evidence>
<keyword evidence="3 9" id="KW-0963">Cytoplasm</keyword>
<dbReference type="InterPro" id="IPR036291">
    <property type="entry name" value="NAD(P)-bd_dom_sf"/>
</dbReference>
<dbReference type="AlphaFoldDB" id="A0A8J7VXI1"/>
<feature type="domain" description="Pyrroline-5-carboxylate reductase catalytic N-terminal" evidence="13">
    <location>
        <begin position="2"/>
        <end position="97"/>
    </location>
</feature>
<dbReference type="NCBIfam" id="TIGR00112">
    <property type="entry name" value="proC"/>
    <property type="match status" value="1"/>
</dbReference>
<evidence type="ECO:0000256" key="8">
    <source>
        <dbReference type="ARBA" id="ARBA00058118"/>
    </source>
</evidence>
<dbReference type="UniPathway" id="UPA00098">
    <property type="reaction ID" value="UER00361"/>
</dbReference>
<dbReference type="FunFam" id="1.10.3730.10:FF:000001">
    <property type="entry name" value="Pyrroline-5-carboxylate reductase"/>
    <property type="match status" value="1"/>
</dbReference>
<dbReference type="InterPro" id="IPR000304">
    <property type="entry name" value="Pyrroline-COOH_reductase"/>
</dbReference>
<reference evidence="15" key="1">
    <citation type="submission" date="2021-04" db="EMBL/GenBank/DDBJ databases">
        <title>Sinoanaerobacter chloroacetimidivorans sp. nov., an obligate anaerobic bacterium isolated from anaerobic sludge.</title>
        <authorList>
            <person name="Bao Y."/>
        </authorList>
    </citation>
    <scope>NUCLEOTIDE SEQUENCE</scope>
    <source>
        <strain evidence="15">BAD-6</strain>
    </source>
</reference>
<organism evidence="15 16">
    <name type="scientific">Sinanaerobacter chloroacetimidivorans</name>
    <dbReference type="NCBI Taxonomy" id="2818044"/>
    <lineage>
        <taxon>Bacteria</taxon>
        <taxon>Bacillati</taxon>
        <taxon>Bacillota</taxon>
        <taxon>Clostridia</taxon>
        <taxon>Peptostreptococcales</taxon>
        <taxon>Anaerovoracaceae</taxon>
        <taxon>Sinanaerobacter</taxon>
    </lineage>
</organism>
<dbReference type="InterPro" id="IPR053790">
    <property type="entry name" value="P5CR-like_CS"/>
</dbReference>
<dbReference type="PROSITE" id="PS00521">
    <property type="entry name" value="P5CR"/>
    <property type="match status" value="1"/>
</dbReference>
<protein>
    <recommendedName>
        <fullName evidence="9 10">Pyrroline-5-carboxylate reductase</fullName>
        <shortName evidence="9">P5C reductase</shortName>
        <shortName evidence="9">P5CR</shortName>
        <ecNumber evidence="9 10">1.5.1.2</ecNumber>
    </recommendedName>
    <alternativeName>
        <fullName evidence="9">PCA reductase</fullName>
    </alternativeName>
</protein>
<evidence type="ECO:0000256" key="12">
    <source>
        <dbReference type="RuleBase" id="RU003903"/>
    </source>
</evidence>
<evidence type="ECO:0000256" key="4">
    <source>
        <dbReference type="ARBA" id="ARBA00022605"/>
    </source>
</evidence>
<evidence type="ECO:0000256" key="6">
    <source>
        <dbReference type="ARBA" id="ARBA00022857"/>
    </source>
</evidence>
<dbReference type="Gene3D" id="3.40.50.720">
    <property type="entry name" value="NAD(P)-binding Rossmann-like Domain"/>
    <property type="match status" value="1"/>
</dbReference>
<keyword evidence="5 9" id="KW-0641">Proline biosynthesis</keyword>
<dbReference type="FunFam" id="3.40.50.720:FF:000190">
    <property type="entry name" value="Pyrroline-5-carboxylate reductase"/>
    <property type="match status" value="1"/>
</dbReference>
<evidence type="ECO:0000256" key="11">
    <source>
        <dbReference type="PIRSR" id="PIRSR000193-1"/>
    </source>
</evidence>
<evidence type="ECO:0000256" key="7">
    <source>
        <dbReference type="ARBA" id="ARBA00023002"/>
    </source>
</evidence>
<evidence type="ECO:0000256" key="5">
    <source>
        <dbReference type="ARBA" id="ARBA00022650"/>
    </source>
</evidence>
<comment type="catalytic activity">
    <reaction evidence="9">
        <text>L-proline + NAD(+) = (S)-1-pyrroline-5-carboxylate + NADH + 2 H(+)</text>
        <dbReference type="Rhea" id="RHEA:14105"/>
        <dbReference type="ChEBI" id="CHEBI:15378"/>
        <dbReference type="ChEBI" id="CHEBI:17388"/>
        <dbReference type="ChEBI" id="CHEBI:57540"/>
        <dbReference type="ChEBI" id="CHEBI:57945"/>
        <dbReference type="ChEBI" id="CHEBI:60039"/>
        <dbReference type="EC" id="1.5.1.2"/>
    </reaction>
</comment>
<evidence type="ECO:0000313" key="16">
    <source>
        <dbReference type="Proteomes" id="UP000675664"/>
    </source>
</evidence>
<comment type="pathway">
    <text evidence="9 12">Amino-acid biosynthesis; L-proline biosynthesis; L-proline from L-glutamate 5-semialdehyde: step 1/1.</text>
</comment>
<evidence type="ECO:0000259" key="14">
    <source>
        <dbReference type="Pfam" id="PF14748"/>
    </source>
</evidence>
<name>A0A8J7VXI1_9FIRM</name>
<dbReference type="SUPFAM" id="SSF48179">
    <property type="entry name" value="6-phosphogluconate dehydrogenase C-terminal domain-like"/>
    <property type="match status" value="1"/>
</dbReference>
<evidence type="ECO:0000313" key="15">
    <source>
        <dbReference type="EMBL" id="MBR0596864.1"/>
    </source>
</evidence>
<dbReference type="InterPro" id="IPR029036">
    <property type="entry name" value="P5CR_dimer"/>
</dbReference>
<dbReference type="GO" id="GO:0004735">
    <property type="term" value="F:pyrroline-5-carboxylate reductase activity"/>
    <property type="evidence" value="ECO:0007669"/>
    <property type="project" value="UniProtKB-UniRule"/>
</dbReference>
<evidence type="ECO:0000256" key="3">
    <source>
        <dbReference type="ARBA" id="ARBA00022490"/>
    </source>
</evidence>
<comment type="similarity">
    <text evidence="2 9 12">Belongs to the pyrroline-5-carboxylate reductase family.</text>
</comment>
<dbReference type="InterPro" id="IPR028939">
    <property type="entry name" value="P5C_Rdtase_cat_N"/>
</dbReference>
<evidence type="ECO:0000256" key="2">
    <source>
        <dbReference type="ARBA" id="ARBA00005525"/>
    </source>
</evidence>
<reference evidence="15" key="2">
    <citation type="submission" date="2021-04" db="EMBL/GenBank/DDBJ databases">
        <authorList>
            <person name="Liu J."/>
        </authorList>
    </citation>
    <scope>NUCLEOTIDE SEQUENCE</scope>
    <source>
        <strain evidence="15">BAD-6</strain>
    </source>
</reference>
<dbReference type="EC" id="1.5.1.2" evidence="9 10"/>
<dbReference type="Pfam" id="PF03807">
    <property type="entry name" value="F420_oxidored"/>
    <property type="match status" value="1"/>
</dbReference>
<dbReference type="InterPro" id="IPR008927">
    <property type="entry name" value="6-PGluconate_DH-like_C_sf"/>
</dbReference>
<dbReference type="Gene3D" id="1.10.3730.10">
    <property type="entry name" value="ProC C-terminal domain-like"/>
    <property type="match status" value="1"/>
</dbReference>
<proteinExistence type="inferred from homology"/>
<dbReference type="GO" id="GO:0055129">
    <property type="term" value="P:L-proline biosynthetic process"/>
    <property type="evidence" value="ECO:0007669"/>
    <property type="project" value="UniProtKB-UniRule"/>
</dbReference>
<feature type="domain" description="Pyrroline-5-carboxylate reductase dimerisation" evidence="14">
    <location>
        <begin position="161"/>
        <end position="264"/>
    </location>
</feature>
<evidence type="ECO:0000259" key="13">
    <source>
        <dbReference type="Pfam" id="PF03807"/>
    </source>
</evidence>
<keyword evidence="7 9" id="KW-0560">Oxidoreductase</keyword>
<comment type="catalytic activity">
    <reaction evidence="9 12">
        <text>L-proline + NADP(+) = (S)-1-pyrroline-5-carboxylate + NADPH + 2 H(+)</text>
        <dbReference type="Rhea" id="RHEA:14109"/>
        <dbReference type="ChEBI" id="CHEBI:15378"/>
        <dbReference type="ChEBI" id="CHEBI:17388"/>
        <dbReference type="ChEBI" id="CHEBI:57783"/>
        <dbReference type="ChEBI" id="CHEBI:58349"/>
        <dbReference type="ChEBI" id="CHEBI:60039"/>
        <dbReference type="EC" id="1.5.1.2"/>
    </reaction>
</comment>
<keyword evidence="6 9" id="KW-0521">NADP</keyword>
<feature type="binding site" evidence="11">
    <location>
        <begin position="6"/>
        <end position="11"/>
    </location>
    <ligand>
        <name>NADP(+)</name>
        <dbReference type="ChEBI" id="CHEBI:58349"/>
    </ligand>
</feature>
<dbReference type="HAMAP" id="MF_01925">
    <property type="entry name" value="P5C_reductase"/>
    <property type="match status" value="1"/>
</dbReference>
<gene>
    <name evidence="9 15" type="primary">proC</name>
    <name evidence="15" type="ORF">KCX82_03145</name>
</gene>
<dbReference type="PIRSF" id="PIRSF000193">
    <property type="entry name" value="Pyrrol-5-carb_rd"/>
    <property type="match status" value="1"/>
</dbReference>
<accession>A0A8J7VXI1</accession>
<dbReference type="GO" id="GO:0005737">
    <property type="term" value="C:cytoplasm"/>
    <property type="evidence" value="ECO:0007669"/>
    <property type="project" value="UniProtKB-SubCell"/>
</dbReference>
<evidence type="ECO:0000256" key="9">
    <source>
        <dbReference type="HAMAP-Rule" id="MF_01925"/>
    </source>
</evidence>
<keyword evidence="16" id="KW-1185">Reference proteome</keyword>
<dbReference type="PANTHER" id="PTHR11645">
    <property type="entry name" value="PYRROLINE-5-CARBOXYLATE REDUCTASE"/>
    <property type="match status" value="1"/>
</dbReference>
<dbReference type="SUPFAM" id="SSF51735">
    <property type="entry name" value="NAD(P)-binding Rossmann-fold domains"/>
    <property type="match status" value="1"/>
</dbReference>
<dbReference type="Proteomes" id="UP000675664">
    <property type="component" value="Unassembled WGS sequence"/>
</dbReference>